<dbReference type="Gene3D" id="3.10.105.10">
    <property type="entry name" value="Dipeptide-binding Protein, Domain 3"/>
    <property type="match status" value="1"/>
</dbReference>
<dbReference type="PIRSF" id="PIRSF002741">
    <property type="entry name" value="MppA"/>
    <property type="match status" value="1"/>
</dbReference>
<dbReference type="SUPFAM" id="SSF53850">
    <property type="entry name" value="Periplasmic binding protein-like II"/>
    <property type="match status" value="1"/>
</dbReference>
<dbReference type="RefSeq" id="WP_379069601.1">
    <property type="nucleotide sequence ID" value="NZ_JBHTIT010000001.1"/>
</dbReference>
<dbReference type="Gene3D" id="3.40.190.10">
    <property type="entry name" value="Periplasmic binding protein-like II"/>
    <property type="match status" value="1"/>
</dbReference>
<dbReference type="Proteomes" id="UP001597044">
    <property type="component" value="Unassembled WGS sequence"/>
</dbReference>
<feature type="domain" description="Solute-binding protein family 5" evidence="2">
    <location>
        <begin position="88"/>
        <end position="493"/>
    </location>
</feature>
<evidence type="ECO:0000259" key="2">
    <source>
        <dbReference type="Pfam" id="PF00496"/>
    </source>
</evidence>
<dbReference type="InterPro" id="IPR039424">
    <property type="entry name" value="SBP_5"/>
</dbReference>
<dbReference type="InterPro" id="IPR000914">
    <property type="entry name" value="SBP_5_dom"/>
</dbReference>
<keyword evidence="4" id="KW-1185">Reference proteome</keyword>
<comment type="caution">
    <text evidence="3">The sequence shown here is derived from an EMBL/GenBank/DDBJ whole genome shotgun (WGS) entry which is preliminary data.</text>
</comment>
<sequence>MLSFTAQAAVISSHAITLRGSPALAEGFDHFTYVNPNANKGGRLRLNALGTFDSLNGYINKGIPADGLNRIYDSLTTGSDDEFGTRYGLLAKRIIRDTDDASWVTYELRPEAKFSDGHPVRAEDVVFTFETLLKDGAPAYKAYFADITSVKALSPLSVRFRFKSKTNREMPMTVGEISILPKHYWAKREFNRSSLDTPIGSGPYVISDVDPGRRITYARNPNYWARDLNVSRGLYNFDHISYHYYRDGSVAFEGFKANQYDVREENKAKTWATEYNFPAVQDGRVILQSQAHQNPAPMQGFAFNTRRAPLNDLKVREALSLAFDFEWANRALFYGAYTRTTSFYSNSELAARGEPSKAELKLLKPWRKQLPASVFGPAIVPAKSAGDGYDRANLLRAQALLKQAGWVYKDGALRNVDGQPMRLEMLLVQPEFERIVQPLRRNLARLGVDLSIRILDVAQYIERLRQFDFDLTVTGVPASLSPGNELWSYWGSASADAPGSGNLVGLKSPVVDALIARITRAKSREDLVTEVHALDRVLRSQWLLIPQFHIPYFRVARWDLFGLPDNPPRYGLGLDSWWWKGSSTAHGQER</sequence>
<protein>
    <submittedName>
        <fullName evidence="3">Extracellular solute-binding protein</fullName>
    </submittedName>
</protein>
<evidence type="ECO:0000256" key="1">
    <source>
        <dbReference type="ARBA" id="ARBA00022729"/>
    </source>
</evidence>
<proteinExistence type="predicted"/>
<gene>
    <name evidence="3" type="ORF">ACFQ0F_04680</name>
</gene>
<evidence type="ECO:0000313" key="3">
    <source>
        <dbReference type="EMBL" id="MFD0949691.1"/>
    </source>
</evidence>
<evidence type="ECO:0000313" key="4">
    <source>
        <dbReference type="Proteomes" id="UP001597044"/>
    </source>
</evidence>
<dbReference type="Pfam" id="PF00496">
    <property type="entry name" value="SBP_bac_5"/>
    <property type="match status" value="1"/>
</dbReference>
<dbReference type="CDD" id="cd08497">
    <property type="entry name" value="MbnE-like"/>
    <property type="match status" value="1"/>
</dbReference>
<keyword evidence="1" id="KW-0732">Signal</keyword>
<organism evidence="3 4">
    <name type="scientific">Paraperlucidibaca wandonensis</name>
    <dbReference type="NCBI Taxonomy" id="1268273"/>
    <lineage>
        <taxon>Bacteria</taxon>
        <taxon>Pseudomonadati</taxon>
        <taxon>Pseudomonadota</taxon>
        <taxon>Gammaproteobacteria</taxon>
        <taxon>Moraxellales</taxon>
        <taxon>Moraxellaceae</taxon>
        <taxon>Paraperlucidibaca</taxon>
    </lineage>
</organism>
<dbReference type="InterPro" id="IPR030678">
    <property type="entry name" value="Peptide/Ni-bd"/>
</dbReference>
<dbReference type="PANTHER" id="PTHR30290">
    <property type="entry name" value="PERIPLASMIC BINDING COMPONENT OF ABC TRANSPORTER"/>
    <property type="match status" value="1"/>
</dbReference>
<name>A0ABW3HE21_9GAMM</name>
<dbReference type="EMBL" id="JBHTIT010000001">
    <property type="protein sequence ID" value="MFD0949691.1"/>
    <property type="molecule type" value="Genomic_DNA"/>
</dbReference>
<reference evidence="4" key="1">
    <citation type="journal article" date="2019" name="Int. J. Syst. Evol. Microbiol.">
        <title>The Global Catalogue of Microorganisms (GCM) 10K type strain sequencing project: providing services to taxonomists for standard genome sequencing and annotation.</title>
        <authorList>
            <consortium name="The Broad Institute Genomics Platform"/>
            <consortium name="The Broad Institute Genome Sequencing Center for Infectious Disease"/>
            <person name="Wu L."/>
            <person name="Ma J."/>
        </authorList>
    </citation>
    <scope>NUCLEOTIDE SEQUENCE [LARGE SCALE GENOMIC DNA]</scope>
    <source>
        <strain evidence="4">CCUG 63419</strain>
    </source>
</reference>
<accession>A0ABW3HE21</accession>
<dbReference type="PANTHER" id="PTHR30290:SF64">
    <property type="entry name" value="ABC TRANSPORTER PERIPLASMIC BINDING PROTEIN"/>
    <property type="match status" value="1"/>
</dbReference>